<dbReference type="InterPro" id="IPR011102">
    <property type="entry name" value="Sig_transdc_His_kinase_HWE"/>
</dbReference>
<keyword evidence="7" id="KW-0547">Nucleotide-binding</keyword>
<keyword evidence="6" id="KW-0808">Transferase</keyword>
<evidence type="ECO:0000313" key="16">
    <source>
        <dbReference type="Proteomes" id="UP001333710"/>
    </source>
</evidence>
<feature type="domain" description="Response regulatory" evidence="14">
    <location>
        <begin position="735"/>
        <end position="845"/>
    </location>
</feature>
<sequence length="852" mass="94894">MSNYTKTVSQEQLSQCDKEPIHLLGKVQKYGGLLAFNKDWKVTHFSENIDDFLTLNVPLNPGLNAQDIFSASFLHQLRGALQQAKITGKNERLLGVTLEKSRFLDISVSQKEGIVLVEFENSTGKSERFVEDILAAMAAVLSTEKLAEQRIYDIAVRHLKYLTGFDRVMLYRFLPDGCGEVIAEEKEPALSSFLGLRYPASDIPKQARELYKQQLLRIISDVHDEGANIIGLSSGEALDLSSAVTRAVSPIHIQYLKNMGVGASMSISIVVEGELWGLFACHHSSAKILPFSVRTSLELFAQMYALELTSRERKQVMLLKDQLAAINHRVMTESNLRGTTPAKLITHLSAIAEIIKCDGIALCLANEAYYEGITPDNRVMSELRAALLKVDSNAIIDIESLKNYCNLDVVDSNAIAGAMFIPLARDASEFLCLFRQSVTKTVKWGGDPNQAKVQNQDETLTPRKSFEAWQDEHQHKCESWTTLDVKLADAIRIVVIEILLKYLNEQQLLLTESQKNKSVLISELNHRVRNILNLVRAIVKQSGTSTKSVEEFTELLLGRIQSLSNAHDQLTSSFFNAIELKTIIENETGTHRDENRINILGENVGLKPTAATCLVLVVHELFTNAVKYGALSVPNGQLIVSWRKDDSDGLHFLWKEMGLNNLLPPVKKGFGTTLIEKSIPHELNGSVSVEFRPDGLEVSIRIHQQYLDWNRTAKSKIEKLPSTCEAPSLTQALQHILVLEDNFLIASDTVQILENAGVKKVSRAANINEANSVFDNSVELALLDVNLGVESSLPFARMMADSGIPFIFTTGYGQFEQITQEFPSVQIIQKPYDDKMLITAINNLALPHQDAK</sequence>
<dbReference type="Pfam" id="PF08446">
    <property type="entry name" value="PAS_2"/>
    <property type="match status" value="1"/>
</dbReference>
<keyword evidence="3" id="KW-0600">Photoreceptor protein</keyword>
<keyword evidence="16" id="KW-1185">Reference proteome</keyword>
<dbReference type="PANTHER" id="PTHR41523:SF7">
    <property type="entry name" value="HISTIDINE KINASE"/>
    <property type="match status" value="1"/>
</dbReference>
<evidence type="ECO:0000313" key="15">
    <source>
        <dbReference type="EMBL" id="BDX04920.1"/>
    </source>
</evidence>
<keyword evidence="8 15" id="KW-0418">Kinase</keyword>
<dbReference type="GO" id="GO:0004673">
    <property type="term" value="F:protein histidine kinase activity"/>
    <property type="evidence" value="ECO:0007669"/>
    <property type="project" value="UniProtKB-EC"/>
</dbReference>
<dbReference type="Pfam" id="PF01590">
    <property type="entry name" value="GAF"/>
    <property type="match status" value="1"/>
</dbReference>
<dbReference type="SMART" id="SM00448">
    <property type="entry name" value="REC"/>
    <property type="match status" value="1"/>
</dbReference>
<dbReference type="KEGG" id="pmaw:MACH26_04410"/>
<feature type="modified residue" description="4-aspartylphosphate" evidence="12">
    <location>
        <position position="784"/>
    </location>
</feature>
<dbReference type="Pfam" id="PF07536">
    <property type="entry name" value="HWE_HK"/>
    <property type="match status" value="1"/>
</dbReference>
<accession>A0AA48I2V5</accession>
<dbReference type="InterPro" id="IPR016132">
    <property type="entry name" value="Phyto_chromo_attachment"/>
</dbReference>
<dbReference type="SMART" id="SM00911">
    <property type="entry name" value="HWE_HK"/>
    <property type="match status" value="1"/>
</dbReference>
<protein>
    <recommendedName>
        <fullName evidence="2">histidine kinase</fullName>
        <ecNumber evidence="2">2.7.13.3</ecNumber>
    </recommendedName>
</protein>
<dbReference type="PROSITE" id="PS50110">
    <property type="entry name" value="RESPONSE_REGULATORY"/>
    <property type="match status" value="1"/>
</dbReference>
<organism evidence="15 16">
    <name type="scientific">Planctobacterium marinum</name>
    <dbReference type="NCBI Taxonomy" id="1631968"/>
    <lineage>
        <taxon>Bacteria</taxon>
        <taxon>Pseudomonadati</taxon>
        <taxon>Pseudomonadota</taxon>
        <taxon>Gammaproteobacteria</taxon>
        <taxon>Alteromonadales</taxon>
        <taxon>Alteromonadaceae</taxon>
        <taxon>Planctobacterium</taxon>
    </lineage>
</organism>
<evidence type="ECO:0000256" key="8">
    <source>
        <dbReference type="ARBA" id="ARBA00022777"/>
    </source>
</evidence>
<dbReference type="GO" id="GO:0009584">
    <property type="term" value="P:detection of visible light"/>
    <property type="evidence" value="ECO:0007669"/>
    <property type="project" value="InterPro"/>
</dbReference>
<dbReference type="InterPro" id="IPR035965">
    <property type="entry name" value="PAS-like_dom_sf"/>
</dbReference>
<dbReference type="SUPFAM" id="SSF55785">
    <property type="entry name" value="PYP-like sensor domain (PAS domain)"/>
    <property type="match status" value="1"/>
</dbReference>
<evidence type="ECO:0000256" key="10">
    <source>
        <dbReference type="ARBA" id="ARBA00022991"/>
    </source>
</evidence>
<evidence type="ECO:0000256" key="3">
    <source>
        <dbReference type="ARBA" id="ARBA00022543"/>
    </source>
</evidence>
<evidence type="ECO:0000256" key="12">
    <source>
        <dbReference type="PROSITE-ProRule" id="PRU00169"/>
    </source>
</evidence>
<evidence type="ECO:0000259" key="13">
    <source>
        <dbReference type="PROSITE" id="PS50046"/>
    </source>
</evidence>
<dbReference type="InterPro" id="IPR001789">
    <property type="entry name" value="Sig_transdc_resp-reg_receiver"/>
</dbReference>
<dbReference type="PRINTS" id="PR01033">
    <property type="entry name" value="PHYTOCHROME"/>
</dbReference>
<keyword evidence="5" id="KW-0716">Sensory transduction</keyword>
<dbReference type="InterPro" id="IPR001294">
    <property type="entry name" value="Phytochrome"/>
</dbReference>
<dbReference type="Gene3D" id="3.40.50.2300">
    <property type="match status" value="1"/>
</dbReference>
<dbReference type="Pfam" id="PF00360">
    <property type="entry name" value="PHY"/>
    <property type="match status" value="1"/>
</dbReference>
<dbReference type="EMBL" id="AP027272">
    <property type="protein sequence ID" value="BDX04920.1"/>
    <property type="molecule type" value="Genomic_DNA"/>
</dbReference>
<dbReference type="InterPro" id="IPR011006">
    <property type="entry name" value="CheY-like_superfamily"/>
</dbReference>
<keyword evidence="9" id="KW-0067">ATP-binding</keyword>
<dbReference type="InterPro" id="IPR036890">
    <property type="entry name" value="HATPase_C_sf"/>
</dbReference>
<evidence type="ECO:0000256" key="2">
    <source>
        <dbReference type="ARBA" id="ARBA00012438"/>
    </source>
</evidence>
<dbReference type="Gene3D" id="3.30.450.20">
    <property type="entry name" value="PAS domain"/>
    <property type="match status" value="1"/>
</dbReference>
<evidence type="ECO:0000256" key="11">
    <source>
        <dbReference type="ARBA" id="ARBA00023170"/>
    </source>
</evidence>
<dbReference type="SUPFAM" id="SSF52172">
    <property type="entry name" value="CheY-like"/>
    <property type="match status" value="1"/>
</dbReference>
<dbReference type="GO" id="GO:0009881">
    <property type="term" value="F:photoreceptor activity"/>
    <property type="evidence" value="ECO:0007669"/>
    <property type="project" value="UniProtKB-KW"/>
</dbReference>
<keyword evidence="4 12" id="KW-0597">Phosphoprotein</keyword>
<keyword evidence="11" id="KW-0675">Receptor</keyword>
<evidence type="ECO:0000256" key="4">
    <source>
        <dbReference type="ARBA" id="ARBA00022553"/>
    </source>
</evidence>
<dbReference type="InterPro" id="IPR029016">
    <property type="entry name" value="GAF-like_dom_sf"/>
</dbReference>
<comment type="catalytic activity">
    <reaction evidence="1">
        <text>ATP + protein L-histidine = ADP + protein N-phospho-L-histidine.</text>
        <dbReference type="EC" id="2.7.13.3"/>
    </reaction>
</comment>
<dbReference type="InterPro" id="IPR013515">
    <property type="entry name" value="Phytochrome_cen-reg"/>
</dbReference>
<reference evidence="15" key="1">
    <citation type="submission" date="2023-01" db="EMBL/GenBank/DDBJ databases">
        <title>Complete genome sequence of Planctobacterium marinum strain Dej080120_11.</title>
        <authorList>
            <person name="Ueki S."/>
            <person name="Maruyama F."/>
        </authorList>
    </citation>
    <scope>NUCLEOTIDE SEQUENCE</scope>
    <source>
        <strain evidence="15">Dej080120_11</strain>
    </source>
</reference>
<gene>
    <name evidence="15" type="ORF">MACH26_04410</name>
</gene>
<dbReference type="EC" id="2.7.13.3" evidence="2"/>
<dbReference type="PROSITE" id="PS50046">
    <property type="entry name" value="PHYTOCHROME_2"/>
    <property type="match status" value="1"/>
</dbReference>
<dbReference type="Proteomes" id="UP001333710">
    <property type="component" value="Chromosome"/>
</dbReference>
<dbReference type="SUPFAM" id="SSF55781">
    <property type="entry name" value="GAF domain-like"/>
    <property type="match status" value="2"/>
</dbReference>
<dbReference type="RefSeq" id="WP_338290804.1">
    <property type="nucleotide sequence ID" value="NZ_AP027272.1"/>
</dbReference>
<dbReference type="Gene3D" id="3.30.450.40">
    <property type="match status" value="1"/>
</dbReference>
<dbReference type="GO" id="GO:0006355">
    <property type="term" value="P:regulation of DNA-templated transcription"/>
    <property type="evidence" value="ECO:0007669"/>
    <property type="project" value="InterPro"/>
</dbReference>
<dbReference type="GO" id="GO:0005524">
    <property type="term" value="F:ATP binding"/>
    <property type="evidence" value="ECO:0007669"/>
    <property type="project" value="UniProtKB-KW"/>
</dbReference>
<dbReference type="Gene3D" id="3.30.565.10">
    <property type="entry name" value="Histidine kinase-like ATPase, C-terminal domain"/>
    <property type="match status" value="1"/>
</dbReference>
<name>A0AA48I2V5_9ALTE</name>
<dbReference type="Gene3D" id="3.30.450.270">
    <property type="match status" value="1"/>
</dbReference>
<keyword evidence="10" id="KW-0157">Chromophore</keyword>
<dbReference type="SMART" id="SM00065">
    <property type="entry name" value="GAF"/>
    <property type="match status" value="1"/>
</dbReference>
<evidence type="ECO:0000256" key="9">
    <source>
        <dbReference type="ARBA" id="ARBA00022840"/>
    </source>
</evidence>
<evidence type="ECO:0000256" key="5">
    <source>
        <dbReference type="ARBA" id="ARBA00022606"/>
    </source>
</evidence>
<dbReference type="InterPro" id="IPR013654">
    <property type="entry name" value="PAS_2"/>
</dbReference>
<dbReference type="PANTHER" id="PTHR41523">
    <property type="entry name" value="TWO-COMPONENT SYSTEM SENSOR PROTEIN"/>
    <property type="match status" value="1"/>
</dbReference>
<dbReference type="InterPro" id="IPR003018">
    <property type="entry name" value="GAF"/>
</dbReference>
<dbReference type="AlphaFoldDB" id="A0AA48I2V5"/>
<evidence type="ECO:0000259" key="14">
    <source>
        <dbReference type="PROSITE" id="PS50110"/>
    </source>
</evidence>
<feature type="domain" description="Phytochrome chromophore attachment site" evidence="13">
    <location>
        <begin position="147"/>
        <end position="302"/>
    </location>
</feature>
<evidence type="ECO:0000256" key="6">
    <source>
        <dbReference type="ARBA" id="ARBA00022679"/>
    </source>
</evidence>
<evidence type="ECO:0000256" key="1">
    <source>
        <dbReference type="ARBA" id="ARBA00000085"/>
    </source>
</evidence>
<dbReference type="GO" id="GO:0000160">
    <property type="term" value="P:phosphorelay signal transduction system"/>
    <property type="evidence" value="ECO:0007669"/>
    <property type="project" value="InterPro"/>
</dbReference>
<evidence type="ECO:0000256" key="7">
    <source>
        <dbReference type="ARBA" id="ARBA00022741"/>
    </source>
</evidence>
<proteinExistence type="predicted"/>
<dbReference type="InterPro" id="IPR043150">
    <property type="entry name" value="Phytochrome_PHY_sf"/>
</dbReference>